<feature type="region of interest" description="Disordered" evidence="1">
    <location>
        <begin position="1"/>
        <end position="25"/>
    </location>
</feature>
<comment type="caution">
    <text evidence="3">The sequence shown here is derived from an EMBL/GenBank/DDBJ whole genome shotgun (WGS) entry which is preliminary data.</text>
</comment>
<evidence type="ECO:0000313" key="4">
    <source>
        <dbReference type="Proteomes" id="UP001549921"/>
    </source>
</evidence>
<evidence type="ECO:0000259" key="2">
    <source>
        <dbReference type="Pfam" id="PF03372"/>
    </source>
</evidence>
<dbReference type="InterPro" id="IPR037493">
    <property type="entry name" value="ExoIII-like"/>
</dbReference>
<evidence type="ECO:0000256" key="1">
    <source>
        <dbReference type="SAM" id="MobiDB-lite"/>
    </source>
</evidence>
<gene>
    <name evidence="3" type="ORF">ABMA28_016579</name>
</gene>
<dbReference type="CDD" id="cd09076">
    <property type="entry name" value="L1-EN"/>
    <property type="match status" value="1"/>
</dbReference>
<protein>
    <recommendedName>
        <fullName evidence="2">Endonuclease/exonuclease/phosphatase domain-containing protein</fullName>
    </recommendedName>
</protein>
<dbReference type="SUPFAM" id="SSF56219">
    <property type="entry name" value="DNase I-like"/>
    <property type="match status" value="1"/>
</dbReference>
<accession>A0ABD0T7U2</accession>
<dbReference type="PANTHER" id="PTHR43250:SF2">
    <property type="entry name" value="EXODEOXYRIBONUCLEASE III"/>
    <property type="match status" value="1"/>
</dbReference>
<name>A0ABD0T7U2_LOXSC</name>
<organism evidence="3 4">
    <name type="scientific">Loxostege sticticalis</name>
    <name type="common">Beet webworm moth</name>
    <dbReference type="NCBI Taxonomy" id="481309"/>
    <lineage>
        <taxon>Eukaryota</taxon>
        <taxon>Metazoa</taxon>
        <taxon>Ecdysozoa</taxon>
        <taxon>Arthropoda</taxon>
        <taxon>Hexapoda</taxon>
        <taxon>Insecta</taxon>
        <taxon>Pterygota</taxon>
        <taxon>Neoptera</taxon>
        <taxon>Endopterygota</taxon>
        <taxon>Lepidoptera</taxon>
        <taxon>Glossata</taxon>
        <taxon>Ditrysia</taxon>
        <taxon>Pyraloidea</taxon>
        <taxon>Crambidae</taxon>
        <taxon>Pyraustinae</taxon>
        <taxon>Loxostege</taxon>
    </lineage>
</organism>
<dbReference type="InterPro" id="IPR036691">
    <property type="entry name" value="Endo/exonu/phosph_ase_sf"/>
</dbReference>
<feature type="domain" description="Endonuclease/exonuclease/phosphatase" evidence="2">
    <location>
        <begin position="46"/>
        <end position="184"/>
    </location>
</feature>
<evidence type="ECO:0000313" key="3">
    <source>
        <dbReference type="EMBL" id="KAL0838447.1"/>
    </source>
</evidence>
<dbReference type="InterPro" id="IPR005135">
    <property type="entry name" value="Endo/exonuclease/phosphatase"/>
</dbReference>
<proteinExistence type="predicted"/>
<feature type="compositionally biased region" description="Polar residues" evidence="1">
    <location>
        <begin position="1"/>
        <end position="22"/>
    </location>
</feature>
<dbReference type="AlphaFoldDB" id="A0ABD0T7U2"/>
<dbReference type="Gene3D" id="3.60.10.10">
    <property type="entry name" value="Endonuclease/exonuclease/phosphatase"/>
    <property type="match status" value="1"/>
</dbReference>
<sequence>MDRASPQNDAQTHRPTSVTSMQGLPDQGRVRLKTLVPDGNIKVRFATLNVGTLTGRTKELADLLTRRRIDFACLQETRWQGSKSRNIGEGYKLMYTGSKGGRNGVAIIISHDHLDNIVEVKRFSDRVMSVKVIIQGEVVNIVSAYAPQVGCPRTEKDNFWIFLDDILQEIPSNEITILGGDLNGHVGTKCEPCQRISHRKSQKLQSDTWGKHHVTTSNCSSGYDVYE</sequence>
<reference evidence="3 4" key="1">
    <citation type="submission" date="2024-06" db="EMBL/GenBank/DDBJ databases">
        <title>A chromosome-level genome assembly of beet webworm, Loxostege sticticalis.</title>
        <authorList>
            <person name="Zhang Y."/>
        </authorList>
    </citation>
    <scope>NUCLEOTIDE SEQUENCE [LARGE SCALE GENOMIC DNA]</scope>
    <source>
        <strain evidence="3">AQ028</strain>
        <tissue evidence="3">Male pupae</tissue>
    </source>
</reference>
<dbReference type="Proteomes" id="UP001549921">
    <property type="component" value="Unassembled WGS sequence"/>
</dbReference>
<dbReference type="PANTHER" id="PTHR43250">
    <property type="entry name" value="EXODEOXYRIBONUCLEASE III"/>
    <property type="match status" value="1"/>
</dbReference>
<dbReference type="EMBL" id="JBEDNZ010000009">
    <property type="protein sequence ID" value="KAL0838447.1"/>
    <property type="molecule type" value="Genomic_DNA"/>
</dbReference>
<dbReference type="Pfam" id="PF03372">
    <property type="entry name" value="Exo_endo_phos"/>
    <property type="match status" value="1"/>
</dbReference>